<evidence type="ECO:0000313" key="2">
    <source>
        <dbReference type="EMBL" id="STY95064.1"/>
    </source>
</evidence>
<evidence type="ECO:0000259" key="1">
    <source>
        <dbReference type="Pfam" id="PF12571"/>
    </source>
</evidence>
<dbReference type="Pfam" id="PF12571">
    <property type="entry name" value="Phage_tail_fib"/>
    <property type="match status" value="1"/>
</dbReference>
<reference evidence="2 3" key="1">
    <citation type="submission" date="2018-06" db="EMBL/GenBank/DDBJ databases">
        <authorList>
            <consortium name="Pathogen Informatics"/>
            <person name="Doyle S."/>
        </authorList>
    </citation>
    <scope>NUCLEOTIDE SEQUENCE [LARGE SCALE GENOMIC DNA]</scope>
    <source>
        <strain evidence="2 3">NCTC11091</strain>
    </source>
</reference>
<feature type="domain" description="Phage tail fibre protein N-terminal" evidence="1">
    <location>
        <begin position="3"/>
        <end position="145"/>
    </location>
</feature>
<protein>
    <recommendedName>
        <fullName evidence="1">Phage tail fibre protein N-terminal domain-containing protein</fullName>
    </recommendedName>
</protein>
<sequence>MPDYRLLLTNLGASKIAAAANTGGSVNITEFVVGQGVDVDFSQRLGKQTLVSKRYQGRVESVVRINERQYAITCIVPLEVGGFAIRELGLIDDSGTLIWVGNLPMVQKPNDDNSAAVDYRIKVFVQLDNPNVQLVVDTHVVTATQAWVDEHFLRKTDAFEGIPVGGILTTAKHYENGDEVAADLRYGKWQRFAQGKVLAGFSTIGAHDGAVKTMGNEFGAINKAGGTDYHVVAFWQRMSDDWGDPQYGITASVNNSDGTITFTMTRVGGADDVTLSQVVNGGAAQDVHVHFNGNSVQHVYKQTGYGKSTVSLAFVDYPNIAASATVEVAEPAPTINSVPLILQWRNTSAQDSSLDIYADEGAELWLVIPSNINGKVELSNLSINDSSGKLQSYITWYETQDSLNAKNLTAGEYKIAHYQLDDSGDAQDRHDVYSDLPSYFSYSVKFDQSNAATLNITRDRPVPATPSEPVPPVVQRVTGTAHLQACYTDCQPYYLETTFAGGRTIKKGTECTADLILLDTTLPNFNYTSDIHGTWFEGTLFDSGAESANDEPVFESDADLNNIYIPRYAHQTASDVSVTDGSGNTYSVSEYSAQQFVIKINGFSKRQQIKTKPWDFYITYS</sequence>
<dbReference type="AlphaFoldDB" id="A0A378Q3S1"/>
<proteinExistence type="predicted"/>
<evidence type="ECO:0000313" key="3">
    <source>
        <dbReference type="Proteomes" id="UP000255193"/>
    </source>
</evidence>
<dbReference type="Proteomes" id="UP000255193">
    <property type="component" value="Unassembled WGS sequence"/>
</dbReference>
<dbReference type="InterPro" id="IPR022225">
    <property type="entry name" value="Phage_tail_fibre_N"/>
</dbReference>
<name>A0A378Q3S1_9GAMM</name>
<dbReference type="RefSeq" id="WP_067056329.1">
    <property type="nucleotide sequence ID" value="NZ_MXAO01000048.1"/>
</dbReference>
<gene>
    <name evidence="2" type="ORF">NCTC11091_00849</name>
</gene>
<organism evidence="2 3">
    <name type="scientific">Faucicola atlantae</name>
    <dbReference type="NCBI Taxonomy" id="34059"/>
    <lineage>
        <taxon>Bacteria</taxon>
        <taxon>Pseudomonadati</taxon>
        <taxon>Pseudomonadota</taxon>
        <taxon>Gammaproteobacteria</taxon>
        <taxon>Moraxellales</taxon>
        <taxon>Moraxellaceae</taxon>
        <taxon>Faucicola</taxon>
    </lineage>
</organism>
<dbReference type="EMBL" id="UGQA01000001">
    <property type="protein sequence ID" value="STY95064.1"/>
    <property type="molecule type" value="Genomic_DNA"/>
</dbReference>
<accession>A0A378Q3S1</accession>